<comment type="subcellular location">
    <subcellularLocation>
        <location evidence="1">Cell outer membrane</location>
    </subcellularLocation>
</comment>
<dbReference type="PANTHER" id="PTHR40980">
    <property type="entry name" value="PLUG DOMAIN-CONTAINING PROTEIN"/>
    <property type="match status" value="1"/>
</dbReference>
<dbReference type="InterPro" id="IPR036942">
    <property type="entry name" value="Beta-barrel_TonB_sf"/>
</dbReference>
<dbReference type="Proteomes" id="UP000033121">
    <property type="component" value="Unassembled WGS sequence"/>
</dbReference>
<evidence type="ECO:0000313" key="6">
    <source>
        <dbReference type="Proteomes" id="UP000033121"/>
    </source>
</evidence>
<dbReference type="GO" id="GO:0009279">
    <property type="term" value="C:cell outer membrane"/>
    <property type="evidence" value="ECO:0007669"/>
    <property type="project" value="UniProtKB-SubCell"/>
</dbReference>
<protein>
    <submittedName>
        <fullName evidence="5">Putative TonB-dependent receptor</fullName>
    </submittedName>
</protein>
<dbReference type="AlphaFoldDB" id="A0A0E9N0J1"/>
<feature type="domain" description="Outer membrane protein beta-barrel" evidence="4">
    <location>
        <begin position="340"/>
        <end position="717"/>
    </location>
</feature>
<name>A0A0E9N0J1_9BACT</name>
<keyword evidence="5" id="KW-0675">Receptor</keyword>
<dbReference type="Pfam" id="PF14905">
    <property type="entry name" value="OMP_b-brl_3"/>
    <property type="match status" value="1"/>
</dbReference>
<dbReference type="InterPro" id="IPR041700">
    <property type="entry name" value="OMP_b-brl_3"/>
</dbReference>
<keyword evidence="3" id="KW-0998">Cell outer membrane</keyword>
<evidence type="ECO:0000256" key="3">
    <source>
        <dbReference type="ARBA" id="ARBA00023237"/>
    </source>
</evidence>
<gene>
    <name evidence="5" type="ORF">FPE01S_02_04080</name>
</gene>
<evidence type="ECO:0000256" key="2">
    <source>
        <dbReference type="ARBA" id="ARBA00023136"/>
    </source>
</evidence>
<reference evidence="5 6" key="1">
    <citation type="submission" date="2015-04" db="EMBL/GenBank/DDBJ databases">
        <title>Whole genome shotgun sequence of Flavihumibacter petaseus NBRC 106054.</title>
        <authorList>
            <person name="Miyazawa S."/>
            <person name="Hosoyama A."/>
            <person name="Hashimoto M."/>
            <person name="Noguchi M."/>
            <person name="Tsuchikane K."/>
            <person name="Ohji S."/>
            <person name="Yamazoe A."/>
            <person name="Ichikawa N."/>
            <person name="Kimura A."/>
            <person name="Fujita N."/>
        </authorList>
    </citation>
    <scope>NUCLEOTIDE SEQUENCE [LARGE SCALE GENOMIC DNA]</scope>
    <source>
        <strain evidence="5 6">NBRC 106054</strain>
    </source>
</reference>
<sequence length="780" mass="85361">MADSGSIVKAVQSNDSGDFRISGMDSGSYFVKISSIGYVTWKSPVFNWKGAPFSVALGEIELQAGEQLLSAVSVKAPASMIRQTGEGLVIDPTKSLLTTGSTILQVLERSSGISIDYQNNSITVNGKQGVQVMLDGRLLMLSPEQVLRLLSGMNAENLEKIEILSTPGVKYDAEGSAGIINIVSRKQRGRGTLANVSLTAGYGRGEKVLAGVQLTHHKGRFRLNGNYSYSLDHTYSDIDIQSGQLMPLLGGALAVTSVSAANRRQQQHDAGLGMEMDLDSRTKAGIQMNLNSSLGPMHTETIATYTVLPDSSLYFRGNIDSRNRWNNLLSTLYLEKQSVKKGKWRLGVDFLSFRNTNPNTVNSSFLNEAGEKAGGNDSLFSPWQRGYAETRINVAVGKLDYERPLSGTWKIESGLKASVTRVNSSAGIESLVDDVWIDRTGAATETGMREAILAAYANATVKPVTNLSISLGLRYEYSMMEPVGKSGNVQAAPVRRLGALFPAFFLNRQTGAGGEWQLSFTKRISRPSYNDLATYVVYSDPTAVFTGNPFLQPAILYNFRIGYSQKGYSLSMVLSDEKNAIIRYQLGYGPVEGLLYVAPRNLGGRKSIDLTLSLPIAITEWWKLQIGGSGGPRKFELTHTPLPAATTYFGFTANASIDLRFPKAYGMEISGWYSGSSYNGNVMNKGFGSLNAAIKKVLDKNRGTLQLTANDLLRSIRVYNYYGAVTPEVFSIKNEVIYKAESTRFPIIKLSYTRTFGSLVKKKAEQVPDRKEEESRVRKE</sequence>
<dbReference type="PANTHER" id="PTHR40980:SF4">
    <property type="entry name" value="TONB-DEPENDENT RECEPTOR-LIKE BETA-BARREL DOMAIN-CONTAINING PROTEIN"/>
    <property type="match status" value="1"/>
</dbReference>
<evidence type="ECO:0000256" key="1">
    <source>
        <dbReference type="ARBA" id="ARBA00004442"/>
    </source>
</evidence>
<evidence type="ECO:0000259" key="4">
    <source>
        <dbReference type="Pfam" id="PF14905"/>
    </source>
</evidence>
<dbReference type="SUPFAM" id="SSF56935">
    <property type="entry name" value="Porins"/>
    <property type="match status" value="1"/>
</dbReference>
<accession>A0A0E9N0J1</accession>
<keyword evidence="6" id="KW-1185">Reference proteome</keyword>
<evidence type="ECO:0000313" key="5">
    <source>
        <dbReference type="EMBL" id="GAO43303.1"/>
    </source>
</evidence>
<dbReference type="EMBL" id="BBWV01000002">
    <property type="protein sequence ID" value="GAO43303.1"/>
    <property type="molecule type" value="Genomic_DNA"/>
</dbReference>
<keyword evidence="2" id="KW-0472">Membrane</keyword>
<dbReference type="SUPFAM" id="SSF49478">
    <property type="entry name" value="Cna protein B-type domain"/>
    <property type="match status" value="1"/>
</dbReference>
<organism evidence="5 6">
    <name type="scientific">Flavihumibacter petaseus NBRC 106054</name>
    <dbReference type="NCBI Taxonomy" id="1220578"/>
    <lineage>
        <taxon>Bacteria</taxon>
        <taxon>Pseudomonadati</taxon>
        <taxon>Bacteroidota</taxon>
        <taxon>Chitinophagia</taxon>
        <taxon>Chitinophagales</taxon>
        <taxon>Chitinophagaceae</taxon>
        <taxon>Flavihumibacter</taxon>
    </lineage>
</organism>
<dbReference type="Gene3D" id="2.170.130.10">
    <property type="entry name" value="TonB-dependent receptor, plug domain"/>
    <property type="match status" value="1"/>
</dbReference>
<proteinExistence type="predicted"/>
<dbReference type="InterPro" id="IPR037066">
    <property type="entry name" value="Plug_dom_sf"/>
</dbReference>
<dbReference type="STRING" id="1220578.FPE01S_02_04080"/>
<comment type="caution">
    <text evidence="5">The sequence shown here is derived from an EMBL/GenBank/DDBJ whole genome shotgun (WGS) entry which is preliminary data.</text>
</comment>
<dbReference type="Gene3D" id="2.40.170.20">
    <property type="entry name" value="TonB-dependent receptor, beta-barrel domain"/>
    <property type="match status" value="1"/>
</dbReference>